<proteinExistence type="predicted"/>
<feature type="domain" description="Pyridoxamine 5'-phosphate oxidase N-terminal" evidence="1">
    <location>
        <begin position="28"/>
        <end position="133"/>
    </location>
</feature>
<reference evidence="2 3" key="2">
    <citation type="submission" date="2020-03" db="EMBL/GenBank/DDBJ databases">
        <authorList>
            <person name="Ichikawa N."/>
            <person name="Kimura A."/>
            <person name="Kitahashi Y."/>
            <person name="Uohara A."/>
        </authorList>
    </citation>
    <scope>NUCLEOTIDE SEQUENCE [LARGE SCALE GENOMIC DNA]</scope>
    <source>
        <strain evidence="2 3">NBRC 108639</strain>
    </source>
</reference>
<dbReference type="Gene3D" id="2.30.110.10">
    <property type="entry name" value="Electron Transport, Fmn-binding Protein, Chain A"/>
    <property type="match status" value="1"/>
</dbReference>
<dbReference type="InterPro" id="IPR012349">
    <property type="entry name" value="Split_barrel_FMN-bd"/>
</dbReference>
<gene>
    <name evidence="2" type="ORF">Phou_104610</name>
</gene>
<dbReference type="SUPFAM" id="SSF50475">
    <property type="entry name" value="FMN-binding split barrel"/>
    <property type="match status" value="1"/>
</dbReference>
<keyword evidence="3" id="KW-1185">Reference proteome</keyword>
<dbReference type="InterPro" id="IPR011576">
    <property type="entry name" value="Pyridox_Oxase_N"/>
</dbReference>
<dbReference type="RefSeq" id="WP_173072041.1">
    <property type="nucleotide sequence ID" value="NZ_BAABGO010000002.1"/>
</dbReference>
<dbReference type="AlphaFoldDB" id="A0A6V8KV53"/>
<reference evidence="2 3" key="1">
    <citation type="submission" date="2020-03" db="EMBL/GenBank/DDBJ databases">
        <title>Whole genome shotgun sequence of Phytohabitans houttuyneae NBRC 108639.</title>
        <authorList>
            <person name="Komaki H."/>
            <person name="Tamura T."/>
        </authorList>
    </citation>
    <scope>NUCLEOTIDE SEQUENCE [LARGE SCALE GENOMIC DNA]</scope>
    <source>
        <strain evidence="2 3">NBRC 108639</strain>
    </source>
</reference>
<accession>A0A6V8KV53</accession>
<evidence type="ECO:0000313" key="3">
    <source>
        <dbReference type="Proteomes" id="UP000482800"/>
    </source>
</evidence>
<dbReference type="Proteomes" id="UP000482800">
    <property type="component" value="Unassembled WGS sequence"/>
</dbReference>
<dbReference type="Pfam" id="PF01243">
    <property type="entry name" value="PNPOx_N"/>
    <property type="match status" value="1"/>
</dbReference>
<evidence type="ECO:0000313" key="2">
    <source>
        <dbReference type="EMBL" id="GFJ86281.1"/>
    </source>
</evidence>
<dbReference type="EMBL" id="BLPF01000005">
    <property type="protein sequence ID" value="GFJ86281.1"/>
    <property type="molecule type" value="Genomic_DNA"/>
</dbReference>
<name>A0A6V8KV53_9ACTN</name>
<comment type="caution">
    <text evidence="2">The sequence shown here is derived from an EMBL/GenBank/DDBJ whole genome shotgun (WGS) entry which is preliminary data.</text>
</comment>
<sequence length="152" mass="16894">MTVDVAPPRGGPDRKRDTLARLENDIDVWVATAAPDGAPYLLPLSFVWIGGGLLLATPESSATGRNLRRSGVAHLALGQTRDVVLIEGTVAAYSREQVPADFAAQFARRHWDARESTPPYGYFLVTPQRIRAWREENELAGREIMREGRWLV</sequence>
<protein>
    <recommendedName>
        <fullName evidence="1">Pyridoxamine 5'-phosphate oxidase N-terminal domain-containing protein</fullName>
    </recommendedName>
</protein>
<evidence type="ECO:0000259" key="1">
    <source>
        <dbReference type="Pfam" id="PF01243"/>
    </source>
</evidence>
<organism evidence="2 3">
    <name type="scientific">Phytohabitans houttuyneae</name>
    <dbReference type="NCBI Taxonomy" id="1076126"/>
    <lineage>
        <taxon>Bacteria</taxon>
        <taxon>Bacillati</taxon>
        <taxon>Actinomycetota</taxon>
        <taxon>Actinomycetes</taxon>
        <taxon>Micromonosporales</taxon>
        <taxon>Micromonosporaceae</taxon>
    </lineage>
</organism>